<protein>
    <submittedName>
        <fullName evidence="1">Uncharacterized protein</fullName>
    </submittedName>
</protein>
<dbReference type="AlphaFoldDB" id="A0A8H6S344"/>
<dbReference type="EMBL" id="JACAZF010000012">
    <property type="protein sequence ID" value="KAF7292024.1"/>
    <property type="molecule type" value="Genomic_DNA"/>
</dbReference>
<dbReference type="GeneID" id="59351299"/>
<accession>A0A8H6S344</accession>
<dbReference type="RefSeq" id="XP_037214751.1">
    <property type="nucleotide sequence ID" value="XM_037368783.1"/>
</dbReference>
<organism evidence="1 2">
    <name type="scientific">Mycena indigotica</name>
    <dbReference type="NCBI Taxonomy" id="2126181"/>
    <lineage>
        <taxon>Eukaryota</taxon>
        <taxon>Fungi</taxon>
        <taxon>Dikarya</taxon>
        <taxon>Basidiomycota</taxon>
        <taxon>Agaricomycotina</taxon>
        <taxon>Agaricomycetes</taxon>
        <taxon>Agaricomycetidae</taxon>
        <taxon>Agaricales</taxon>
        <taxon>Marasmiineae</taxon>
        <taxon>Mycenaceae</taxon>
        <taxon>Mycena</taxon>
    </lineage>
</organism>
<dbReference type="Proteomes" id="UP000636479">
    <property type="component" value="Unassembled WGS sequence"/>
</dbReference>
<name>A0A8H6S344_9AGAR</name>
<sequence length="423" mass="47406">MAPSPLPLELIYHIVDHLSNDRSSLKNCCLSASAFVYACQKHLHHMLRLEAGKYASWDAVVEHFQQSPHLVKYVSRLDIEVDWPLDINQLSINPKFFLQFTNLETLLIMADTDPSWHSVPDAITVALSTLLVERSVRPLRHLRMCNLDDISPDLVILALNATNYLTLWLCIGSELIPEANPGKHTRAPVVRSPRKTVIVSYSGTLLQTLAWPQLRPYLSSIASFKVDGDEDLFDPLLALYVLLAPTIPEIHFPSVQDIFVEPEGAAALALALPSSWPALRTAYAYIKNRKELEEEPSWMLTQLLANVLVPHSTPNLIEIRIIFEVDMAGPQLEGPSFAPATPIVWQLNATTLAALDAACASHPTLVALHWTISIRTYLRHHRYADSDHALLEFAACCEALERALPKTKSSGRLRMEHHERPTD</sequence>
<dbReference type="OrthoDB" id="3071602at2759"/>
<keyword evidence="2" id="KW-1185">Reference proteome</keyword>
<reference evidence="1" key="1">
    <citation type="submission" date="2020-05" db="EMBL/GenBank/DDBJ databases">
        <title>Mycena genomes resolve the evolution of fungal bioluminescence.</title>
        <authorList>
            <person name="Tsai I.J."/>
        </authorList>
    </citation>
    <scope>NUCLEOTIDE SEQUENCE</scope>
    <source>
        <strain evidence="1">171206Taipei</strain>
    </source>
</reference>
<comment type="caution">
    <text evidence="1">The sequence shown here is derived from an EMBL/GenBank/DDBJ whole genome shotgun (WGS) entry which is preliminary data.</text>
</comment>
<gene>
    <name evidence="1" type="ORF">MIND_01228200</name>
</gene>
<proteinExistence type="predicted"/>
<evidence type="ECO:0000313" key="1">
    <source>
        <dbReference type="EMBL" id="KAF7292024.1"/>
    </source>
</evidence>
<evidence type="ECO:0000313" key="2">
    <source>
        <dbReference type="Proteomes" id="UP000636479"/>
    </source>
</evidence>